<evidence type="ECO:0000313" key="3">
    <source>
        <dbReference type="Proteomes" id="UP000478836"/>
    </source>
</evidence>
<evidence type="ECO:0000313" key="2">
    <source>
        <dbReference type="EMBL" id="KAB1866958.1"/>
    </source>
</evidence>
<evidence type="ECO:0000259" key="1">
    <source>
        <dbReference type="PROSITE" id="PS51819"/>
    </source>
</evidence>
<gene>
    <name evidence="2" type="ORF">F6A08_03885</name>
</gene>
<name>A0ABQ6V9S7_9MICO</name>
<dbReference type="InterPro" id="IPR037523">
    <property type="entry name" value="VOC_core"/>
</dbReference>
<dbReference type="InterPro" id="IPR004360">
    <property type="entry name" value="Glyas_Fos-R_dOase_dom"/>
</dbReference>
<reference evidence="3" key="1">
    <citation type="submission" date="2019-09" db="EMBL/GenBank/DDBJ databases">
        <title>Whole genome sequencing of Microbacterium maritypicum.</title>
        <authorList>
            <person name="Lenchi N."/>
        </authorList>
    </citation>
    <scope>NUCLEOTIDE SEQUENCE [LARGE SCALE GENOMIC DNA]</scope>
    <source>
        <strain evidence="3">G1</strain>
    </source>
</reference>
<dbReference type="InterPro" id="IPR029068">
    <property type="entry name" value="Glyas_Bleomycin-R_OHBP_Dase"/>
</dbReference>
<dbReference type="PROSITE" id="PS51819">
    <property type="entry name" value="VOC"/>
    <property type="match status" value="1"/>
</dbReference>
<comment type="caution">
    <text evidence="2">The sequence shown here is derived from an EMBL/GenBank/DDBJ whole genome shotgun (WGS) entry which is preliminary data.</text>
</comment>
<keyword evidence="3" id="KW-1185">Reference proteome</keyword>
<dbReference type="Pfam" id="PF00903">
    <property type="entry name" value="Glyoxalase"/>
    <property type="match status" value="1"/>
</dbReference>
<proteinExistence type="predicted"/>
<accession>A0ABQ6V9S7</accession>
<dbReference type="Gene3D" id="3.10.180.10">
    <property type="entry name" value="2,3-Dihydroxybiphenyl 1,2-Dioxygenase, domain 1"/>
    <property type="match status" value="1"/>
</dbReference>
<dbReference type="EMBL" id="WAAO01000001">
    <property type="protein sequence ID" value="KAB1866958.1"/>
    <property type="molecule type" value="Genomic_DNA"/>
</dbReference>
<organism evidence="2 3">
    <name type="scientific">Microbacterium algeriense</name>
    <dbReference type="NCBI Taxonomy" id="2615184"/>
    <lineage>
        <taxon>Bacteria</taxon>
        <taxon>Bacillati</taxon>
        <taxon>Actinomycetota</taxon>
        <taxon>Actinomycetes</taxon>
        <taxon>Micrococcales</taxon>
        <taxon>Microbacteriaceae</taxon>
        <taxon>Microbacterium</taxon>
    </lineage>
</organism>
<sequence length="126" mass="13927">MAPVVTALDHIQLPVRDLGEAVAWYREVLGFQLLTDYGAYAMLRLEPALDLMLWEAQEYTPMRVALDGEIKPVFFLKSTALDELARRLERAEAAVGSAEDLGFARVRKFSDPSGNLLGAIEFAAQG</sequence>
<feature type="domain" description="VOC" evidence="1">
    <location>
        <begin position="7"/>
        <end position="122"/>
    </location>
</feature>
<dbReference type="GeneID" id="77475572"/>
<dbReference type="RefSeq" id="WP_151458672.1">
    <property type="nucleotide sequence ID" value="NZ_WAAO01000001.1"/>
</dbReference>
<dbReference type="SUPFAM" id="SSF54593">
    <property type="entry name" value="Glyoxalase/Bleomycin resistance protein/Dihydroxybiphenyl dioxygenase"/>
    <property type="match status" value="1"/>
</dbReference>
<dbReference type="Proteomes" id="UP000478836">
    <property type="component" value="Unassembled WGS sequence"/>
</dbReference>
<dbReference type="CDD" id="cd06587">
    <property type="entry name" value="VOC"/>
    <property type="match status" value="1"/>
</dbReference>
<protein>
    <submittedName>
        <fullName evidence="2">VOC family protein</fullName>
    </submittedName>
</protein>